<dbReference type="Pfam" id="PF07727">
    <property type="entry name" value="RVT_2"/>
    <property type="match status" value="1"/>
</dbReference>
<accession>A0A1U7VMQ0</accession>
<reference evidence="3" key="2">
    <citation type="submission" date="2025-08" db="UniProtKB">
        <authorList>
            <consortium name="RefSeq"/>
        </authorList>
    </citation>
    <scope>IDENTIFICATION</scope>
    <source>
        <tissue evidence="3">Leaf</tissue>
    </source>
</reference>
<feature type="domain" description="Reverse transcriptase Ty1/copia-type" evidence="1">
    <location>
        <begin position="12"/>
        <end position="104"/>
    </location>
</feature>
<dbReference type="RefSeq" id="XP_009766241.1">
    <property type="nucleotide sequence ID" value="XM_009767939.1"/>
</dbReference>
<gene>
    <name evidence="3" type="primary">LOC104217639</name>
</gene>
<dbReference type="eggNOG" id="KOG0017">
    <property type="taxonomic scope" value="Eukaryota"/>
</dbReference>
<proteinExistence type="predicted"/>
<dbReference type="Proteomes" id="UP000189701">
    <property type="component" value="Unplaced"/>
</dbReference>
<dbReference type="InterPro" id="IPR013103">
    <property type="entry name" value="RVT_2"/>
</dbReference>
<evidence type="ECO:0000259" key="1">
    <source>
        <dbReference type="Pfam" id="PF07727"/>
    </source>
</evidence>
<evidence type="ECO:0000313" key="2">
    <source>
        <dbReference type="Proteomes" id="UP000189701"/>
    </source>
</evidence>
<keyword evidence="2" id="KW-1185">Reference proteome</keyword>
<dbReference type="AlphaFoldDB" id="A0A1U7VMQ0"/>
<name>A0A1U7VMQ0_NICSY</name>
<reference evidence="2" key="1">
    <citation type="journal article" date="2013" name="Genome Biol.">
        <title>Reference genomes and transcriptomes of Nicotiana sylvestris and Nicotiana tomentosiformis.</title>
        <authorList>
            <person name="Sierro N."/>
            <person name="Battey J.N."/>
            <person name="Ouadi S."/>
            <person name="Bovet L."/>
            <person name="Goepfert S."/>
            <person name="Bakaher N."/>
            <person name="Peitsch M.C."/>
            <person name="Ivanov N.V."/>
        </authorList>
    </citation>
    <scope>NUCLEOTIDE SEQUENCE [LARGE SCALE GENOMIC DNA]</scope>
</reference>
<evidence type="ECO:0000313" key="3">
    <source>
        <dbReference type="RefSeq" id="XP_009766241.1"/>
    </source>
</evidence>
<sequence>MDYASWQKGHRVRMVYKIRHKADGSMKRFKSRLVVKGYTQYAGGDYTEIFSSIMNMTIVRNLIGVAVRNGWEMFQLDVNNAFLYSDLHKEVYMEVPPGLLVEQSRIVIAFQSQNWNTGIWEVILRSSLQSQNKSAHHRTVTDWSTLVQFLGIIFSRPFCGLQIDFADRSVIVETISASLRFEIQQGNITISSSKR</sequence>
<dbReference type="STRING" id="4096.A0A1U7VMQ0"/>
<organism evidence="2 3">
    <name type="scientific">Nicotiana sylvestris</name>
    <name type="common">Wood tobacco</name>
    <name type="synonym">South American tobacco</name>
    <dbReference type="NCBI Taxonomy" id="4096"/>
    <lineage>
        <taxon>Eukaryota</taxon>
        <taxon>Viridiplantae</taxon>
        <taxon>Streptophyta</taxon>
        <taxon>Embryophyta</taxon>
        <taxon>Tracheophyta</taxon>
        <taxon>Spermatophyta</taxon>
        <taxon>Magnoliopsida</taxon>
        <taxon>eudicotyledons</taxon>
        <taxon>Gunneridae</taxon>
        <taxon>Pentapetalae</taxon>
        <taxon>asterids</taxon>
        <taxon>lamiids</taxon>
        <taxon>Solanales</taxon>
        <taxon>Solanaceae</taxon>
        <taxon>Nicotianoideae</taxon>
        <taxon>Nicotianeae</taxon>
        <taxon>Nicotiana</taxon>
    </lineage>
</organism>
<feature type="non-terminal residue" evidence="3">
    <location>
        <position position="195"/>
    </location>
</feature>
<protein>
    <submittedName>
        <fullName evidence="3">Uncharacterized protein LOC104217639</fullName>
    </submittedName>
</protein>